<sequence length="226" mass="25904">MRKAVRRTGKGLSWYNEERLTDLDFADDITLHAQNEGKLQESTTNLNSEALMTSLRISAEKSKVMSIGSNNAQTVISVEAKQLETVNKFTYLGSVIVYDGDAETDARIRIAKAATVFQRLQPVRATPSISHNIKMCLYQSIEILTALYGSETWKIAVGLVRKINAFHQRGLRRIMKIRYTEHITNQEVLRRTSMSSLHVIVVRRRLRLAGHILRMPQYRIPRRAMY</sequence>
<dbReference type="Proteomes" id="UP000230423">
    <property type="component" value="Unassembled WGS sequence"/>
</dbReference>
<name>A0A2G9U394_TELCI</name>
<evidence type="ECO:0000313" key="2">
    <source>
        <dbReference type="Proteomes" id="UP000230423"/>
    </source>
</evidence>
<evidence type="ECO:0008006" key="3">
    <source>
        <dbReference type="Google" id="ProtNLM"/>
    </source>
</evidence>
<reference evidence="1 2" key="1">
    <citation type="submission" date="2015-09" db="EMBL/GenBank/DDBJ databases">
        <title>Draft genome of the parasitic nematode Teladorsagia circumcincta isolate WARC Sus (inbred).</title>
        <authorList>
            <person name="Mitreva M."/>
        </authorList>
    </citation>
    <scope>NUCLEOTIDE SEQUENCE [LARGE SCALE GENOMIC DNA]</scope>
    <source>
        <strain evidence="1 2">S</strain>
    </source>
</reference>
<organism evidence="1 2">
    <name type="scientific">Teladorsagia circumcincta</name>
    <name type="common">Brown stomach worm</name>
    <name type="synonym">Ostertagia circumcincta</name>
    <dbReference type="NCBI Taxonomy" id="45464"/>
    <lineage>
        <taxon>Eukaryota</taxon>
        <taxon>Metazoa</taxon>
        <taxon>Ecdysozoa</taxon>
        <taxon>Nematoda</taxon>
        <taxon>Chromadorea</taxon>
        <taxon>Rhabditida</taxon>
        <taxon>Rhabditina</taxon>
        <taxon>Rhabditomorpha</taxon>
        <taxon>Strongyloidea</taxon>
        <taxon>Trichostrongylidae</taxon>
        <taxon>Teladorsagia</taxon>
    </lineage>
</organism>
<protein>
    <recommendedName>
        <fullName evidence="3">Reverse transcriptase domain-containing protein</fullName>
    </recommendedName>
</protein>
<evidence type="ECO:0000313" key="1">
    <source>
        <dbReference type="EMBL" id="PIO64746.1"/>
    </source>
</evidence>
<proteinExistence type="predicted"/>
<accession>A0A2G9U394</accession>
<keyword evidence="2" id="KW-1185">Reference proteome</keyword>
<gene>
    <name evidence="1" type="ORF">TELCIR_13612</name>
</gene>
<dbReference type="EMBL" id="KZ349615">
    <property type="protein sequence ID" value="PIO64746.1"/>
    <property type="molecule type" value="Genomic_DNA"/>
</dbReference>
<dbReference type="PANTHER" id="PTHR47027">
    <property type="entry name" value="REVERSE TRANSCRIPTASE DOMAIN-CONTAINING PROTEIN"/>
    <property type="match status" value="1"/>
</dbReference>
<dbReference type="AlphaFoldDB" id="A0A2G9U394"/>
<dbReference type="OrthoDB" id="5869373at2759"/>
<dbReference type="PANTHER" id="PTHR47027:SF25">
    <property type="entry name" value="REVERSE TRANSCRIPTASE DOMAIN-CONTAINING PROTEIN"/>
    <property type="match status" value="1"/>
</dbReference>